<dbReference type="RefSeq" id="WP_261893356.1">
    <property type="nucleotide sequence ID" value="NZ_AP024895.1"/>
</dbReference>
<dbReference type="InterPro" id="IPR053716">
    <property type="entry name" value="Flag_assembly_chemotaxis_eff"/>
</dbReference>
<evidence type="ECO:0000313" key="3">
    <source>
        <dbReference type="Proteomes" id="UP001304071"/>
    </source>
</evidence>
<name>A0ABZ0QD82_9VIBR</name>
<reference evidence="2 3" key="1">
    <citation type="submission" date="2023-11" db="EMBL/GenBank/DDBJ databases">
        <title>Plant-associative lifestyle of Vibrio porteresiae and its evolutionary dynamics.</title>
        <authorList>
            <person name="Rameshkumar N."/>
            <person name="Kirti K."/>
        </authorList>
    </citation>
    <scope>NUCLEOTIDE SEQUENCE [LARGE SCALE GENOMIC DNA]</scope>
    <source>
        <strain evidence="2 3">MSSRF30</strain>
    </source>
</reference>
<accession>A0ABZ0QD82</accession>
<evidence type="ECO:0000313" key="2">
    <source>
        <dbReference type="EMBL" id="WPC73488.1"/>
    </source>
</evidence>
<evidence type="ECO:0000256" key="1">
    <source>
        <dbReference type="SAM" id="Coils"/>
    </source>
</evidence>
<dbReference type="Gene3D" id="1.10.287.1700">
    <property type="match status" value="1"/>
</dbReference>
<dbReference type="Proteomes" id="UP001304071">
    <property type="component" value="Chromosome 1"/>
</dbReference>
<gene>
    <name evidence="2" type="ORF">R8Z52_15420</name>
</gene>
<keyword evidence="3" id="KW-1185">Reference proteome</keyword>
<dbReference type="EMBL" id="CP138203">
    <property type="protein sequence ID" value="WPC73488.1"/>
    <property type="molecule type" value="Genomic_DNA"/>
</dbReference>
<sequence>MRRHFIPEPELAPDEDELALQHTLDCLGPIRDHRLGKSQRAYRKEQQKLRELEQRHQEQVRHLETKKIEQVAQKKALNDHHQGRPIDQSTLHSWIGEERELLAEIEQLKQTINQLKNALEQQAEQVKQAKLVMEQEQQRHEKWQQMQQWVKESL</sequence>
<keyword evidence="1" id="KW-0175">Coiled coil</keyword>
<feature type="coiled-coil region" evidence="1">
    <location>
        <begin position="98"/>
        <end position="146"/>
    </location>
</feature>
<organism evidence="2 3">
    <name type="scientific">Vibrio porteresiae DSM 19223</name>
    <dbReference type="NCBI Taxonomy" id="1123496"/>
    <lineage>
        <taxon>Bacteria</taxon>
        <taxon>Pseudomonadati</taxon>
        <taxon>Pseudomonadota</taxon>
        <taxon>Gammaproteobacteria</taxon>
        <taxon>Vibrionales</taxon>
        <taxon>Vibrionaceae</taxon>
        <taxon>Vibrio</taxon>
    </lineage>
</organism>
<proteinExistence type="predicted"/>
<feature type="coiled-coil region" evidence="1">
    <location>
        <begin position="35"/>
        <end position="69"/>
    </location>
</feature>
<protein>
    <submittedName>
        <fullName evidence="2">Uncharacterized protein</fullName>
    </submittedName>
</protein>